<dbReference type="Pfam" id="PF08423">
    <property type="entry name" value="Rad51"/>
    <property type="match status" value="1"/>
</dbReference>
<keyword evidence="3" id="KW-0227">DNA damage</keyword>
<evidence type="ECO:0000313" key="10">
    <source>
        <dbReference type="Proteomes" id="UP000694865"/>
    </source>
</evidence>
<feature type="domain" description="RecA family profile 1" evidence="9">
    <location>
        <begin position="74"/>
        <end position="262"/>
    </location>
</feature>
<dbReference type="Gene3D" id="1.10.150.20">
    <property type="entry name" value="5' to 3' exonuclease, C-terminal subdomain"/>
    <property type="match status" value="1"/>
</dbReference>
<keyword evidence="6" id="KW-0539">Nucleus</keyword>
<keyword evidence="2" id="KW-0547">Nucleotide-binding</keyword>
<evidence type="ECO:0000256" key="5">
    <source>
        <dbReference type="ARBA" id="ARBA00023204"/>
    </source>
</evidence>
<dbReference type="PANTHER" id="PTHR46239">
    <property type="entry name" value="DNA REPAIR PROTEIN RAD51 HOMOLOG 3 RAD51C"/>
    <property type="match status" value="1"/>
</dbReference>
<evidence type="ECO:0000259" key="9">
    <source>
        <dbReference type="PROSITE" id="PS50162"/>
    </source>
</evidence>
<protein>
    <recommendedName>
        <fullName evidence="7">DNA repair protein RAD51 homolog 3</fullName>
    </recommendedName>
</protein>
<evidence type="ECO:0000256" key="6">
    <source>
        <dbReference type="ARBA" id="ARBA00023242"/>
    </source>
</evidence>
<name>A0ABM0GLS7_SACKO</name>
<dbReference type="InterPro" id="IPR027417">
    <property type="entry name" value="P-loop_NTPase"/>
</dbReference>
<evidence type="ECO:0000256" key="7">
    <source>
        <dbReference type="ARBA" id="ARBA00040674"/>
    </source>
</evidence>
<dbReference type="InterPro" id="IPR016467">
    <property type="entry name" value="DNA_recomb/repair_RecA-like"/>
</dbReference>
<accession>A0ABM0GLS7</accession>
<dbReference type="PANTHER" id="PTHR46239:SF1">
    <property type="entry name" value="DNA REPAIR PROTEIN RAD51 HOMOLOG 3"/>
    <property type="match status" value="1"/>
</dbReference>
<organism evidence="10 11">
    <name type="scientific">Saccoglossus kowalevskii</name>
    <name type="common">Acorn worm</name>
    <dbReference type="NCBI Taxonomy" id="10224"/>
    <lineage>
        <taxon>Eukaryota</taxon>
        <taxon>Metazoa</taxon>
        <taxon>Hemichordata</taxon>
        <taxon>Enteropneusta</taxon>
        <taxon>Harrimaniidae</taxon>
        <taxon>Saccoglossus</taxon>
    </lineage>
</organism>
<feature type="compositionally biased region" description="Basic and acidic residues" evidence="8">
    <location>
        <begin position="333"/>
        <end position="357"/>
    </location>
</feature>
<keyword evidence="10" id="KW-1185">Reference proteome</keyword>
<dbReference type="Gene3D" id="3.40.50.300">
    <property type="entry name" value="P-loop containing nucleotide triphosphate hydrolases"/>
    <property type="match status" value="1"/>
</dbReference>
<dbReference type="Proteomes" id="UP000694865">
    <property type="component" value="Unplaced"/>
</dbReference>
<dbReference type="RefSeq" id="XP_002732740.1">
    <property type="nucleotide sequence ID" value="XM_002732694.1"/>
</dbReference>
<dbReference type="InterPro" id="IPR013632">
    <property type="entry name" value="Rad51_C"/>
</dbReference>
<evidence type="ECO:0000256" key="3">
    <source>
        <dbReference type="ARBA" id="ARBA00022763"/>
    </source>
</evidence>
<dbReference type="PROSITE" id="PS50162">
    <property type="entry name" value="RECA_2"/>
    <property type="match status" value="1"/>
</dbReference>
<evidence type="ECO:0000256" key="4">
    <source>
        <dbReference type="ARBA" id="ARBA00022840"/>
    </source>
</evidence>
<evidence type="ECO:0000256" key="8">
    <source>
        <dbReference type="SAM" id="MobiDB-lite"/>
    </source>
</evidence>
<dbReference type="InterPro" id="IPR020588">
    <property type="entry name" value="RecA_ATP-bd"/>
</dbReference>
<sequence>MQRNLATFHLPPEHRRKLQEAGFQTVSDIIEVSPIELSKELEISKEDALEILQLVKGTNITSSTALEKLKEEKELPFIITFCEELDTILGGGVPLAKITEFCGAPGIGKTQIGIQLAVDVQIPSVFGGVEGEAIYIDTEGSFMVHRAVDIAQATVSHCISSIENNPKLKEVLNDFTVNSILSKIYVYRCNDYIELIATVNLLPQFLTEHPRVKLIVLDSIAFHFRNNFDDMALRTRLLNGLAQNLIRMASQHKLAVVLTNQMTTKIKSDDRGQSHVVPALGESWGHASTLRIVLFWQHNQRYARLYKSPSRKEATVPYTITMGGIRSIGQQNIDKEHKDGDHGDDECNPRKRMRLDE</sequence>
<evidence type="ECO:0000256" key="2">
    <source>
        <dbReference type="ARBA" id="ARBA00022741"/>
    </source>
</evidence>
<feature type="region of interest" description="Disordered" evidence="8">
    <location>
        <begin position="327"/>
        <end position="357"/>
    </location>
</feature>
<keyword evidence="4" id="KW-0067">ATP-binding</keyword>
<keyword evidence="5" id="KW-0234">DNA repair</keyword>
<dbReference type="InterPro" id="IPR052093">
    <property type="entry name" value="HR_Repair_Mediator"/>
</dbReference>
<dbReference type="CDD" id="cd19492">
    <property type="entry name" value="Rad51C"/>
    <property type="match status" value="1"/>
</dbReference>
<reference evidence="11" key="1">
    <citation type="submission" date="2025-08" db="UniProtKB">
        <authorList>
            <consortium name="RefSeq"/>
        </authorList>
    </citation>
    <scope>IDENTIFICATION</scope>
    <source>
        <tissue evidence="11">Testes</tissue>
    </source>
</reference>
<dbReference type="GeneID" id="100371203"/>
<dbReference type="SUPFAM" id="SSF52540">
    <property type="entry name" value="P-loop containing nucleoside triphosphate hydrolases"/>
    <property type="match status" value="1"/>
</dbReference>
<gene>
    <name evidence="11" type="primary">LOC100371203</name>
</gene>
<evidence type="ECO:0000313" key="11">
    <source>
        <dbReference type="RefSeq" id="XP_002732740.1"/>
    </source>
</evidence>
<dbReference type="PIRSF" id="PIRSF005856">
    <property type="entry name" value="Rad51"/>
    <property type="match status" value="1"/>
</dbReference>
<evidence type="ECO:0000256" key="1">
    <source>
        <dbReference type="ARBA" id="ARBA00004123"/>
    </source>
</evidence>
<comment type="subcellular location">
    <subcellularLocation>
        <location evidence="1">Nucleus</location>
    </subcellularLocation>
</comment>
<proteinExistence type="predicted"/>